<keyword evidence="3" id="KW-1185">Reference proteome</keyword>
<gene>
    <name evidence="2" type="ORF">CRM22_010555</name>
</gene>
<name>A0A4V3SC20_OPIFE</name>
<feature type="transmembrane region" description="Helical" evidence="1">
    <location>
        <begin position="50"/>
        <end position="71"/>
    </location>
</feature>
<protein>
    <submittedName>
        <fullName evidence="2">Uncharacterized protein</fullName>
    </submittedName>
</protein>
<proteinExistence type="predicted"/>
<keyword evidence="1" id="KW-0472">Membrane</keyword>
<accession>A0A4V3SC20</accession>
<evidence type="ECO:0000313" key="3">
    <source>
        <dbReference type="Proteomes" id="UP000308267"/>
    </source>
</evidence>
<dbReference type="AlphaFoldDB" id="A0A4V3SC20"/>
<evidence type="ECO:0000256" key="1">
    <source>
        <dbReference type="SAM" id="Phobius"/>
    </source>
</evidence>
<evidence type="ECO:0000313" key="2">
    <source>
        <dbReference type="EMBL" id="TGZ54774.1"/>
    </source>
</evidence>
<sequence>MNVPIHMGGSPKVVSYVLCNTVVLRCKYLEFDKQVFVNLARFYLTLCRNFIRLFTPWSSVCISLYAFVVVFKQLYFDLFLLITGNAHYPVNESCAGNHGVSKTAAGVAWDVRKSVVFDAREDVVTAHVGSEMCRHGNWYYRIHTFAQVG</sequence>
<dbReference type="Proteomes" id="UP000308267">
    <property type="component" value="Unassembled WGS sequence"/>
</dbReference>
<comment type="caution">
    <text evidence="2">The sequence shown here is derived from an EMBL/GenBank/DDBJ whole genome shotgun (WGS) entry which is preliminary data.</text>
</comment>
<reference evidence="2 3" key="1">
    <citation type="journal article" date="2019" name="BMC Genomics">
        <title>New insights from Opisthorchis felineus genome: update on genomics of the epidemiologically important liver flukes.</title>
        <authorList>
            <person name="Ershov N.I."/>
            <person name="Mordvinov V.A."/>
            <person name="Prokhortchouk E.B."/>
            <person name="Pakharukova M.Y."/>
            <person name="Gunbin K.V."/>
            <person name="Ustyantsev K."/>
            <person name="Genaev M.A."/>
            <person name="Blinov A.G."/>
            <person name="Mazur A."/>
            <person name="Boulygina E."/>
            <person name="Tsygankova S."/>
            <person name="Khrameeva E."/>
            <person name="Chekanov N."/>
            <person name="Fan G."/>
            <person name="Xiao A."/>
            <person name="Zhang H."/>
            <person name="Xu X."/>
            <person name="Yang H."/>
            <person name="Solovyev V."/>
            <person name="Lee S.M."/>
            <person name="Liu X."/>
            <person name="Afonnikov D.A."/>
            <person name="Skryabin K.G."/>
        </authorList>
    </citation>
    <scope>NUCLEOTIDE SEQUENCE [LARGE SCALE GENOMIC DNA]</scope>
    <source>
        <strain evidence="2">AK-0245</strain>
        <tissue evidence="2">Whole organism</tissue>
    </source>
</reference>
<keyword evidence="1" id="KW-1133">Transmembrane helix</keyword>
<dbReference type="EMBL" id="SJOL01009921">
    <property type="protein sequence ID" value="TGZ54774.1"/>
    <property type="molecule type" value="Genomic_DNA"/>
</dbReference>
<keyword evidence="1" id="KW-0812">Transmembrane</keyword>
<organism evidence="2 3">
    <name type="scientific">Opisthorchis felineus</name>
    <dbReference type="NCBI Taxonomy" id="147828"/>
    <lineage>
        <taxon>Eukaryota</taxon>
        <taxon>Metazoa</taxon>
        <taxon>Spiralia</taxon>
        <taxon>Lophotrochozoa</taxon>
        <taxon>Platyhelminthes</taxon>
        <taxon>Trematoda</taxon>
        <taxon>Digenea</taxon>
        <taxon>Opisthorchiida</taxon>
        <taxon>Opisthorchiata</taxon>
        <taxon>Opisthorchiidae</taxon>
        <taxon>Opisthorchis</taxon>
    </lineage>
</organism>